<dbReference type="SUPFAM" id="SSF64167">
    <property type="entry name" value="SurE-like"/>
    <property type="match status" value="1"/>
</dbReference>
<sequence>MLSSAWLRLALAFASISALSAQNILLTNDDGWAVAQIRAQYDALTGAEFNVVLLCPAQNQSGNGSDTTAPTMLTEPCEFNTCPTGSPPEGYNSSNPRINYVNAYPVDAVHYGIKTLSPEFFNKNSDFVVSGPNIGSISDEPITFHGGAACEAAKLGVPSTAFSSHTGAQVPYTILESDPNAKYSESSRIYSALTVNYTKTILKPGVPPLPKGIIVNINYHRIDMCRAPSDYKWVFSLIGAKPLWAPIHPFSTVASRPALRLNHPTRRFRLRRSSTPSTVRDAYSKLGTVVPMPRA</sequence>
<evidence type="ECO:0000313" key="6">
    <source>
        <dbReference type="EMBL" id="KAF9797102.1"/>
    </source>
</evidence>
<protein>
    <recommendedName>
        <fullName evidence="5">Survival protein SurE-like phosphatase/nucleotidase domain-containing protein</fullName>
    </recommendedName>
</protein>
<organism evidence="6 7">
    <name type="scientific">Rhodonia placenta</name>
    <dbReference type="NCBI Taxonomy" id="104341"/>
    <lineage>
        <taxon>Eukaryota</taxon>
        <taxon>Fungi</taxon>
        <taxon>Dikarya</taxon>
        <taxon>Basidiomycota</taxon>
        <taxon>Agaricomycotina</taxon>
        <taxon>Agaricomycetes</taxon>
        <taxon>Polyporales</taxon>
        <taxon>Adustoporiaceae</taxon>
        <taxon>Rhodonia</taxon>
    </lineage>
</organism>
<dbReference type="AlphaFoldDB" id="A0A8H7TX28"/>
<feature type="chain" id="PRO_5034107425" description="Survival protein SurE-like phosphatase/nucleotidase domain-containing protein" evidence="4">
    <location>
        <begin position="22"/>
        <end position="295"/>
    </location>
</feature>
<evidence type="ECO:0000256" key="1">
    <source>
        <dbReference type="ARBA" id="ARBA00011062"/>
    </source>
</evidence>
<accession>A0A8H7TX28</accession>
<dbReference type="Pfam" id="PF01975">
    <property type="entry name" value="SurE"/>
    <property type="match status" value="1"/>
</dbReference>
<reference evidence="6" key="1">
    <citation type="submission" date="2020-11" db="EMBL/GenBank/DDBJ databases">
        <authorList>
            <person name="Koelle M."/>
            <person name="Horta M.A.C."/>
            <person name="Nowrousian M."/>
            <person name="Ohm R.A."/>
            <person name="Benz P."/>
            <person name="Pilgard A."/>
        </authorList>
    </citation>
    <scope>NUCLEOTIDE SEQUENCE</scope>
    <source>
        <strain evidence="6">FPRL280</strain>
    </source>
</reference>
<feature type="signal peptide" evidence="4">
    <location>
        <begin position="1"/>
        <end position="21"/>
    </location>
</feature>
<evidence type="ECO:0000259" key="5">
    <source>
        <dbReference type="Pfam" id="PF01975"/>
    </source>
</evidence>
<dbReference type="EMBL" id="JADOXO010001228">
    <property type="protein sequence ID" value="KAF9797102.1"/>
    <property type="molecule type" value="Genomic_DNA"/>
</dbReference>
<dbReference type="GO" id="GO:0008252">
    <property type="term" value="F:nucleotidase activity"/>
    <property type="evidence" value="ECO:0007669"/>
    <property type="project" value="InterPro"/>
</dbReference>
<comment type="similarity">
    <text evidence="1">Belongs to the SurE nucleotidase family.</text>
</comment>
<dbReference type="Proteomes" id="UP000639403">
    <property type="component" value="Unassembled WGS sequence"/>
</dbReference>
<proteinExistence type="inferred from homology"/>
<dbReference type="InterPro" id="IPR030048">
    <property type="entry name" value="SurE"/>
</dbReference>
<gene>
    <name evidence="6" type="ORF">IEO21_10910</name>
</gene>
<evidence type="ECO:0000256" key="2">
    <source>
        <dbReference type="ARBA" id="ARBA00022723"/>
    </source>
</evidence>
<comment type="caution">
    <text evidence="6">The sequence shown here is derived from an EMBL/GenBank/DDBJ whole genome shotgun (WGS) entry which is preliminary data.</text>
</comment>
<evidence type="ECO:0000256" key="3">
    <source>
        <dbReference type="ARBA" id="ARBA00022801"/>
    </source>
</evidence>
<dbReference type="PANTHER" id="PTHR30457:SF0">
    <property type="entry name" value="PHOSPHATASE, PUTATIVE (AFU_ORTHOLOGUE AFUA_4G01070)-RELATED"/>
    <property type="match status" value="1"/>
</dbReference>
<feature type="domain" description="Survival protein SurE-like phosphatase/nucleotidase" evidence="5">
    <location>
        <begin position="24"/>
        <end position="219"/>
    </location>
</feature>
<name>A0A8H7TX28_9APHY</name>
<keyword evidence="2" id="KW-0479">Metal-binding</keyword>
<dbReference type="GO" id="GO:0046872">
    <property type="term" value="F:metal ion binding"/>
    <property type="evidence" value="ECO:0007669"/>
    <property type="project" value="UniProtKB-KW"/>
</dbReference>
<reference evidence="6" key="2">
    <citation type="journal article" name="Front. Microbiol.">
        <title>Degradative Capacity of Two Strains of Rhodonia placenta: From Phenotype to Genotype.</title>
        <authorList>
            <person name="Kolle M."/>
            <person name="Horta M.A.C."/>
            <person name="Nowrousian M."/>
            <person name="Ohm R.A."/>
            <person name="Benz J.P."/>
            <person name="Pilgard A."/>
        </authorList>
    </citation>
    <scope>NUCLEOTIDE SEQUENCE</scope>
    <source>
        <strain evidence="6">FPRL280</strain>
    </source>
</reference>
<dbReference type="InterPro" id="IPR002828">
    <property type="entry name" value="SurE-like_Pase/nucleotidase"/>
</dbReference>
<evidence type="ECO:0000256" key="4">
    <source>
        <dbReference type="SAM" id="SignalP"/>
    </source>
</evidence>
<dbReference type="PANTHER" id="PTHR30457">
    <property type="entry name" value="5'-NUCLEOTIDASE SURE"/>
    <property type="match status" value="1"/>
</dbReference>
<keyword evidence="4" id="KW-0732">Signal</keyword>
<dbReference type="Gene3D" id="3.40.1210.10">
    <property type="entry name" value="Survival protein SurE-like phosphatase/nucleotidase"/>
    <property type="match status" value="1"/>
</dbReference>
<evidence type="ECO:0000313" key="7">
    <source>
        <dbReference type="Proteomes" id="UP000639403"/>
    </source>
</evidence>
<dbReference type="InterPro" id="IPR036523">
    <property type="entry name" value="SurE-like_sf"/>
</dbReference>
<keyword evidence="3" id="KW-0378">Hydrolase</keyword>